<dbReference type="EMBL" id="GBXM01042199">
    <property type="protein sequence ID" value="JAH66378.1"/>
    <property type="molecule type" value="Transcribed_RNA"/>
</dbReference>
<dbReference type="AlphaFoldDB" id="A0A0E9UN54"/>
<name>A0A0E9UN54_ANGAN</name>
<organism evidence="1">
    <name type="scientific">Anguilla anguilla</name>
    <name type="common">European freshwater eel</name>
    <name type="synonym">Muraena anguilla</name>
    <dbReference type="NCBI Taxonomy" id="7936"/>
    <lineage>
        <taxon>Eukaryota</taxon>
        <taxon>Metazoa</taxon>
        <taxon>Chordata</taxon>
        <taxon>Craniata</taxon>
        <taxon>Vertebrata</taxon>
        <taxon>Euteleostomi</taxon>
        <taxon>Actinopterygii</taxon>
        <taxon>Neopterygii</taxon>
        <taxon>Teleostei</taxon>
        <taxon>Anguilliformes</taxon>
        <taxon>Anguillidae</taxon>
        <taxon>Anguilla</taxon>
    </lineage>
</organism>
<reference evidence="1" key="2">
    <citation type="journal article" date="2015" name="Fish Shellfish Immunol.">
        <title>Early steps in the European eel (Anguilla anguilla)-Vibrio vulnificus interaction in the gills: Role of the RtxA13 toxin.</title>
        <authorList>
            <person name="Callol A."/>
            <person name="Pajuelo D."/>
            <person name="Ebbesson L."/>
            <person name="Teles M."/>
            <person name="MacKenzie S."/>
            <person name="Amaro C."/>
        </authorList>
    </citation>
    <scope>NUCLEOTIDE SEQUENCE</scope>
</reference>
<sequence>MIHFWYVTESFGLRPSITE</sequence>
<proteinExistence type="predicted"/>
<accession>A0A0E9UN54</accession>
<evidence type="ECO:0000313" key="1">
    <source>
        <dbReference type="EMBL" id="JAH66378.1"/>
    </source>
</evidence>
<protein>
    <submittedName>
        <fullName evidence="1">Uncharacterized protein</fullName>
    </submittedName>
</protein>
<reference evidence="1" key="1">
    <citation type="submission" date="2014-11" db="EMBL/GenBank/DDBJ databases">
        <authorList>
            <person name="Amaro Gonzalez C."/>
        </authorList>
    </citation>
    <scope>NUCLEOTIDE SEQUENCE</scope>
</reference>